<dbReference type="InterPro" id="IPR027417">
    <property type="entry name" value="P-loop_NTPase"/>
</dbReference>
<dbReference type="SUPFAM" id="SSF52540">
    <property type="entry name" value="P-loop containing nucleoside triphosphate hydrolases"/>
    <property type="match status" value="1"/>
</dbReference>
<protein>
    <submittedName>
        <fullName evidence="5">DNA helicase</fullName>
        <ecNumber evidence="5">3.6.4.12</ecNumber>
    </submittedName>
    <submittedName>
        <fullName evidence="6">Putative helicase superfamily 1/2, ATP-binding domain-containing protein</fullName>
    </submittedName>
</protein>
<evidence type="ECO:0000313" key="6">
    <source>
        <dbReference type="EMBL" id="OTG27054.1"/>
    </source>
</evidence>
<dbReference type="GO" id="GO:0043186">
    <property type="term" value="C:P granule"/>
    <property type="evidence" value="ECO:0000318"/>
    <property type="project" value="GO_Central"/>
</dbReference>
<dbReference type="Pfam" id="PF13087">
    <property type="entry name" value="AAA_12"/>
    <property type="match status" value="1"/>
</dbReference>
<keyword evidence="5" id="KW-0378">Hydrolase</keyword>
<dbReference type="GO" id="GO:0005829">
    <property type="term" value="C:cytosol"/>
    <property type="evidence" value="ECO:0000318"/>
    <property type="project" value="GO_Central"/>
</dbReference>
<evidence type="ECO:0000256" key="2">
    <source>
        <dbReference type="ARBA" id="ARBA00022490"/>
    </source>
</evidence>
<sequence length="306" mass="34182">MILSCTGGPPYVVHGPPGTGKTVTLIEAILQLYKTQSNSVILVCAASNSAADHVFARLVTFKVRKGDILRLGSTFNHKQLKRCRIIVFTYASADLLYPLHGRMGRFTHMFLDDAAQVSEPETMIPISLVYRRNMVVVLSGDPLFFSKDSGLGKSFMERLCELNCYKDGNKNYVTKLVRNYRSHKHILSQVLYKGDLVSCKEEDTLYLEAWKDFIPNPDFPVLFIGVQGVDESEGNSLTSWFNRIEANEVVVVILYLICKGIKKGDIGVITPYRQQVLKLRKALEMFDGLGSESGIKVGTVESFEGP</sequence>
<accession>A0A251UVD4</accession>
<dbReference type="GO" id="GO:0005524">
    <property type="term" value="F:ATP binding"/>
    <property type="evidence" value="ECO:0007669"/>
    <property type="project" value="UniProtKB-KW"/>
</dbReference>
<name>A0A251UVD4_HELAN</name>
<dbReference type="InParanoid" id="A0A251UVD4"/>
<evidence type="ECO:0000256" key="3">
    <source>
        <dbReference type="ARBA" id="ARBA00048432"/>
    </source>
</evidence>
<reference evidence="5" key="3">
    <citation type="submission" date="2020-06" db="EMBL/GenBank/DDBJ databases">
        <title>Helianthus annuus Genome sequencing and assembly Release 2.</title>
        <authorList>
            <person name="Gouzy J."/>
            <person name="Langlade N."/>
            <person name="Munos S."/>
        </authorList>
    </citation>
    <scope>NUCLEOTIDE SEQUENCE</scope>
    <source>
        <tissue evidence="5">Leaves</tissue>
    </source>
</reference>
<dbReference type="InterPro" id="IPR041679">
    <property type="entry name" value="DNA2/NAM7-like_C"/>
</dbReference>
<evidence type="ECO:0000256" key="1">
    <source>
        <dbReference type="ARBA" id="ARBA00004496"/>
    </source>
</evidence>
<dbReference type="InterPro" id="IPR047187">
    <property type="entry name" value="SF1_C_Upf1"/>
</dbReference>
<dbReference type="EMBL" id="MNCJ02000319">
    <property type="protein sequence ID" value="KAF5808029.1"/>
    <property type="molecule type" value="Genomic_DNA"/>
</dbReference>
<reference evidence="5 7" key="1">
    <citation type="journal article" date="2017" name="Nature">
        <title>The sunflower genome provides insights into oil metabolism, flowering and Asterid evolution.</title>
        <authorList>
            <person name="Badouin H."/>
            <person name="Gouzy J."/>
            <person name="Grassa C.J."/>
            <person name="Murat F."/>
            <person name="Staton S.E."/>
            <person name="Cottret L."/>
            <person name="Lelandais-Briere C."/>
            <person name="Owens G.L."/>
            <person name="Carrere S."/>
            <person name="Mayjonade B."/>
            <person name="Legrand L."/>
            <person name="Gill N."/>
            <person name="Kane N.C."/>
            <person name="Bowers J.E."/>
            <person name="Hubner S."/>
            <person name="Bellec A."/>
            <person name="Berard A."/>
            <person name="Berges H."/>
            <person name="Blanchet N."/>
            <person name="Boniface M.C."/>
            <person name="Brunel D."/>
            <person name="Catrice O."/>
            <person name="Chaidir N."/>
            <person name="Claudel C."/>
            <person name="Donnadieu C."/>
            <person name="Faraut T."/>
            <person name="Fievet G."/>
            <person name="Helmstetter N."/>
            <person name="King M."/>
            <person name="Knapp S.J."/>
            <person name="Lai Z."/>
            <person name="Le Paslier M.C."/>
            <person name="Lippi Y."/>
            <person name="Lorenzon L."/>
            <person name="Mandel J.R."/>
            <person name="Marage G."/>
            <person name="Marchand G."/>
            <person name="Marquand E."/>
            <person name="Bret-Mestries E."/>
            <person name="Morien E."/>
            <person name="Nambeesan S."/>
            <person name="Nguyen T."/>
            <person name="Pegot-Espagnet P."/>
            <person name="Pouilly N."/>
            <person name="Raftis F."/>
            <person name="Sallet E."/>
            <person name="Schiex T."/>
            <person name="Thomas J."/>
            <person name="Vandecasteele C."/>
            <person name="Vares D."/>
            <person name="Vear F."/>
            <person name="Vautrin S."/>
            <person name="Crespi M."/>
            <person name="Mangin B."/>
            <person name="Burke J.M."/>
            <person name="Salse J."/>
            <person name="Munos S."/>
            <person name="Vincourt P."/>
            <person name="Rieseberg L.H."/>
            <person name="Langlade N.B."/>
        </authorList>
    </citation>
    <scope>NUCLEOTIDE SEQUENCE [LARGE SCALE GENOMIC DNA]</scope>
    <source>
        <strain evidence="7">cv. SF193</strain>
        <tissue evidence="5">Leaves</tissue>
    </source>
</reference>
<evidence type="ECO:0000259" key="4">
    <source>
        <dbReference type="PROSITE" id="PS51192"/>
    </source>
</evidence>
<comment type="catalytic activity">
    <reaction evidence="3">
        <text>ATP + H2O = ADP + phosphate + H(+)</text>
        <dbReference type="Rhea" id="RHEA:13065"/>
        <dbReference type="ChEBI" id="CHEBI:15377"/>
        <dbReference type="ChEBI" id="CHEBI:15378"/>
        <dbReference type="ChEBI" id="CHEBI:30616"/>
        <dbReference type="ChEBI" id="CHEBI:43474"/>
        <dbReference type="ChEBI" id="CHEBI:456216"/>
        <dbReference type="EC" id="3.6.4.12"/>
    </reaction>
    <physiologicalReaction direction="left-to-right" evidence="3">
        <dbReference type="Rhea" id="RHEA:13066"/>
    </physiologicalReaction>
</comment>
<feature type="domain" description="Helicase ATP-binding" evidence="4">
    <location>
        <begin position="2"/>
        <end position="140"/>
    </location>
</feature>
<dbReference type="Gene3D" id="3.40.50.300">
    <property type="entry name" value="P-loop containing nucleotide triphosphate hydrolases"/>
    <property type="match status" value="2"/>
</dbReference>
<dbReference type="PANTHER" id="PTHR45418">
    <property type="entry name" value="CANCER/TESTIS ANTIGEN 55"/>
    <property type="match status" value="1"/>
</dbReference>
<dbReference type="AlphaFoldDB" id="A0A251UVD4"/>
<dbReference type="PANTHER" id="PTHR45418:SF1">
    <property type="entry name" value="CANCER_TESTIS ANTIGEN 55"/>
    <property type="match status" value="1"/>
</dbReference>
<dbReference type="EMBL" id="CM007893">
    <property type="protein sequence ID" value="OTG27054.1"/>
    <property type="molecule type" value="Genomic_DNA"/>
</dbReference>
<dbReference type="GO" id="GO:0003723">
    <property type="term" value="F:RNA binding"/>
    <property type="evidence" value="ECO:0000318"/>
    <property type="project" value="GO_Central"/>
</dbReference>
<proteinExistence type="predicted"/>
<keyword evidence="2" id="KW-0963">Cytoplasm</keyword>
<dbReference type="OMA" id="ELCIPIN"/>
<dbReference type="InterPro" id="IPR041677">
    <property type="entry name" value="DNA2/NAM7_AAA_11"/>
</dbReference>
<evidence type="ECO:0000313" key="7">
    <source>
        <dbReference type="Proteomes" id="UP000215914"/>
    </source>
</evidence>
<keyword evidence="6" id="KW-0067">ATP-binding</keyword>
<dbReference type="CDD" id="cd18808">
    <property type="entry name" value="SF1_C_Upf1"/>
    <property type="match status" value="1"/>
</dbReference>
<dbReference type="Pfam" id="PF13086">
    <property type="entry name" value="AAA_11"/>
    <property type="match status" value="1"/>
</dbReference>
<dbReference type="EC" id="3.6.4.12" evidence="5"/>
<dbReference type="InterPro" id="IPR014001">
    <property type="entry name" value="Helicase_ATP-bd"/>
</dbReference>
<dbReference type="GO" id="GO:0035194">
    <property type="term" value="P:regulatory ncRNA-mediated post-transcriptional gene silencing"/>
    <property type="evidence" value="ECO:0000318"/>
    <property type="project" value="GO_Central"/>
</dbReference>
<dbReference type="GO" id="GO:0003678">
    <property type="term" value="F:DNA helicase activity"/>
    <property type="evidence" value="ECO:0007669"/>
    <property type="project" value="UniProtKB-EC"/>
</dbReference>
<organism evidence="6 7">
    <name type="scientific">Helianthus annuus</name>
    <name type="common">Common sunflower</name>
    <dbReference type="NCBI Taxonomy" id="4232"/>
    <lineage>
        <taxon>Eukaryota</taxon>
        <taxon>Viridiplantae</taxon>
        <taxon>Streptophyta</taxon>
        <taxon>Embryophyta</taxon>
        <taxon>Tracheophyta</taxon>
        <taxon>Spermatophyta</taxon>
        <taxon>Magnoliopsida</taxon>
        <taxon>eudicotyledons</taxon>
        <taxon>Gunneridae</taxon>
        <taxon>Pentapetalae</taxon>
        <taxon>asterids</taxon>
        <taxon>campanulids</taxon>
        <taxon>Asterales</taxon>
        <taxon>Asteraceae</taxon>
        <taxon>Asteroideae</taxon>
        <taxon>Heliantheae alliance</taxon>
        <taxon>Heliantheae</taxon>
        <taxon>Helianthus</taxon>
    </lineage>
</organism>
<evidence type="ECO:0000313" key="5">
    <source>
        <dbReference type="EMBL" id="KAF5808029.1"/>
    </source>
</evidence>
<comment type="subcellular location">
    <subcellularLocation>
        <location evidence="1">Cytoplasm</location>
    </subcellularLocation>
</comment>
<dbReference type="Proteomes" id="UP000215914">
    <property type="component" value="Chromosome 4"/>
</dbReference>
<keyword evidence="6" id="KW-0547">Nucleotide-binding</keyword>
<gene>
    <name evidence="6" type="ORF">HannXRQ_Chr04g0095861</name>
    <name evidence="5" type="ORF">HanXRQr2_Chr04g0140741</name>
</gene>
<keyword evidence="7" id="KW-1185">Reference proteome</keyword>
<dbReference type="STRING" id="4232.A0A251UVD4"/>
<dbReference type="GO" id="GO:0016787">
    <property type="term" value="F:hydrolase activity"/>
    <property type="evidence" value="ECO:0007669"/>
    <property type="project" value="UniProtKB-KW"/>
</dbReference>
<dbReference type="Gramene" id="mRNA:HanXRQr2_Chr04g0140741">
    <property type="protein sequence ID" value="CDS:HanXRQr2_Chr04g0140741.1"/>
    <property type="gene ID" value="HanXRQr2_Chr04g0140741"/>
</dbReference>
<keyword evidence="6" id="KW-0347">Helicase</keyword>
<dbReference type="PROSITE" id="PS51192">
    <property type="entry name" value="HELICASE_ATP_BIND_1"/>
    <property type="match status" value="1"/>
</dbReference>
<reference evidence="6" key="2">
    <citation type="submission" date="2017-02" db="EMBL/GenBank/DDBJ databases">
        <title>Sunflower complete genome.</title>
        <authorList>
            <person name="Langlade N."/>
            <person name="Munos S."/>
        </authorList>
    </citation>
    <scope>NUCLEOTIDE SEQUENCE [LARGE SCALE GENOMIC DNA]</scope>
    <source>
        <tissue evidence="6">Leaves</tissue>
    </source>
</reference>